<proteinExistence type="predicted"/>
<sequence length="123" mass="14201">WITQGGLLGVDIDDKLGWSNHIKGLLKSFVNFLNLYFKVIIPAVAYAISVWGGTIRNSPKIEIPLFKSNSQKISISYRRSICWNHLLIKGRKMNSVKSFSRKIKKPTFIRVIDFSHLLHIRDF</sequence>
<keyword evidence="1" id="KW-0812">Transmembrane</keyword>
<evidence type="ECO:0000256" key="1">
    <source>
        <dbReference type="SAM" id="Phobius"/>
    </source>
</evidence>
<keyword evidence="1" id="KW-0472">Membrane</keyword>
<accession>A0A3M6UIT9</accession>
<name>A0A3M6UIT9_POCDA</name>
<feature type="non-terminal residue" evidence="2">
    <location>
        <position position="123"/>
    </location>
</feature>
<dbReference type="EMBL" id="RCHS01001430">
    <property type="protein sequence ID" value="RMX53464.1"/>
    <property type="molecule type" value="Genomic_DNA"/>
</dbReference>
<dbReference type="AlphaFoldDB" id="A0A3M6UIT9"/>
<organism evidence="2 3">
    <name type="scientific">Pocillopora damicornis</name>
    <name type="common">Cauliflower coral</name>
    <name type="synonym">Millepora damicornis</name>
    <dbReference type="NCBI Taxonomy" id="46731"/>
    <lineage>
        <taxon>Eukaryota</taxon>
        <taxon>Metazoa</taxon>
        <taxon>Cnidaria</taxon>
        <taxon>Anthozoa</taxon>
        <taxon>Hexacorallia</taxon>
        <taxon>Scleractinia</taxon>
        <taxon>Astrocoeniina</taxon>
        <taxon>Pocilloporidae</taxon>
        <taxon>Pocillopora</taxon>
    </lineage>
</organism>
<reference evidence="2 3" key="1">
    <citation type="journal article" date="2018" name="Sci. Rep.">
        <title>Comparative analysis of the Pocillopora damicornis genome highlights role of immune system in coral evolution.</title>
        <authorList>
            <person name="Cunning R."/>
            <person name="Bay R.A."/>
            <person name="Gillette P."/>
            <person name="Baker A.C."/>
            <person name="Traylor-Knowles N."/>
        </authorList>
    </citation>
    <scope>NUCLEOTIDE SEQUENCE [LARGE SCALE GENOMIC DNA]</scope>
    <source>
        <strain evidence="2">RSMAS</strain>
        <tissue evidence="2">Whole animal</tissue>
    </source>
</reference>
<dbReference type="Proteomes" id="UP000275408">
    <property type="component" value="Unassembled WGS sequence"/>
</dbReference>
<keyword evidence="3" id="KW-1185">Reference proteome</keyword>
<feature type="transmembrane region" description="Helical" evidence="1">
    <location>
        <begin position="35"/>
        <end position="55"/>
    </location>
</feature>
<feature type="non-terminal residue" evidence="2">
    <location>
        <position position="1"/>
    </location>
</feature>
<evidence type="ECO:0000313" key="3">
    <source>
        <dbReference type="Proteomes" id="UP000275408"/>
    </source>
</evidence>
<evidence type="ECO:0000313" key="2">
    <source>
        <dbReference type="EMBL" id="RMX53464.1"/>
    </source>
</evidence>
<comment type="caution">
    <text evidence="2">The sequence shown here is derived from an EMBL/GenBank/DDBJ whole genome shotgun (WGS) entry which is preliminary data.</text>
</comment>
<gene>
    <name evidence="2" type="ORF">pdam_00013281</name>
</gene>
<keyword evidence="1" id="KW-1133">Transmembrane helix</keyword>
<protein>
    <submittedName>
        <fullName evidence="2">Uncharacterized protein</fullName>
    </submittedName>
</protein>